<dbReference type="CDD" id="cd04301">
    <property type="entry name" value="NAT_SF"/>
    <property type="match status" value="1"/>
</dbReference>
<keyword evidence="2" id="KW-0808">Transferase</keyword>
<dbReference type="InterPro" id="IPR000182">
    <property type="entry name" value="GNAT_dom"/>
</dbReference>
<evidence type="ECO:0000313" key="2">
    <source>
        <dbReference type="EMBL" id="SFG00642.1"/>
    </source>
</evidence>
<evidence type="ECO:0000313" key="3">
    <source>
        <dbReference type="Proteomes" id="UP000198661"/>
    </source>
</evidence>
<dbReference type="GO" id="GO:0016747">
    <property type="term" value="F:acyltransferase activity, transferring groups other than amino-acyl groups"/>
    <property type="evidence" value="ECO:0007669"/>
    <property type="project" value="InterPro"/>
</dbReference>
<dbReference type="PROSITE" id="PS51186">
    <property type="entry name" value="GNAT"/>
    <property type="match status" value="1"/>
</dbReference>
<dbReference type="Proteomes" id="UP000198661">
    <property type="component" value="Unassembled WGS sequence"/>
</dbReference>
<dbReference type="Pfam" id="PF13302">
    <property type="entry name" value="Acetyltransf_3"/>
    <property type="match status" value="1"/>
</dbReference>
<gene>
    <name evidence="2" type="ORF">SAMN04488025_11213</name>
</gene>
<accession>A0A1I2NA62</accession>
<protein>
    <submittedName>
        <fullName evidence="2">Protein N-acetyltransferase, RimJ/RimL family</fullName>
    </submittedName>
</protein>
<proteinExistence type="predicted"/>
<feature type="domain" description="N-acetyltransferase" evidence="1">
    <location>
        <begin position="7"/>
        <end position="170"/>
    </location>
</feature>
<sequence length="185" mass="21384">MFTGEKTRLRAFREEDTDRFVEWESDLETRLLMDDAIPFPPQPEKLRSLPETLGSKENAFLLAVETLDGEFIGSLALFDINWHHRFARIGISIGKPYQGKGYGTDAIRVLADFAFQQMNLRKIKLTVFAFNRRAIRAYQKCGFQVEGILREELYRNGRYHDVLVMGLLRSDFALKERDSDLSGQS</sequence>
<dbReference type="PANTHER" id="PTHR43415:SF3">
    <property type="entry name" value="GNAT-FAMILY ACETYLTRANSFERASE"/>
    <property type="match status" value="1"/>
</dbReference>
<dbReference type="InterPro" id="IPR016181">
    <property type="entry name" value="Acyl_CoA_acyltransferase"/>
</dbReference>
<reference evidence="2 3" key="1">
    <citation type="submission" date="2016-10" db="EMBL/GenBank/DDBJ databases">
        <authorList>
            <person name="de Groot N.N."/>
        </authorList>
    </citation>
    <scope>NUCLEOTIDE SEQUENCE [LARGE SCALE GENOMIC DNA]</scope>
    <source>
        <strain evidence="2 3">DSM 44945</strain>
    </source>
</reference>
<dbReference type="RefSeq" id="WP_092037847.1">
    <property type="nucleotide sequence ID" value="NZ_FOOK01000012.1"/>
</dbReference>
<dbReference type="PANTHER" id="PTHR43415">
    <property type="entry name" value="SPERMIDINE N(1)-ACETYLTRANSFERASE"/>
    <property type="match status" value="1"/>
</dbReference>
<dbReference type="OrthoDB" id="192739at2"/>
<evidence type="ECO:0000259" key="1">
    <source>
        <dbReference type="PROSITE" id="PS51186"/>
    </source>
</evidence>
<dbReference type="Gene3D" id="3.40.630.30">
    <property type="match status" value="1"/>
</dbReference>
<dbReference type="AlphaFoldDB" id="A0A1I2NA62"/>
<organism evidence="2 3">
    <name type="scientific">Planifilum fulgidum</name>
    <dbReference type="NCBI Taxonomy" id="201973"/>
    <lineage>
        <taxon>Bacteria</taxon>
        <taxon>Bacillati</taxon>
        <taxon>Bacillota</taxon>
        <taxon>Bacilli</taxon>
        <taxon>Bacillales</taxon>
        <taxon>Thermoactinomycetaceae</taxon>
        <taxon>Planifilum</taxon>
    </lineage>
</organism>
<dbReference type="SUPFAM" id="SSF55729">
    <property type="entry name" value="Acyl-CoA N-acyltransferases (Nat)"/>
    <property type="match status" value="1"/>
</dbReference>
<dbReference type="STRING" id="201973.SAMN04488025_11213"/>
<name>A0A1I2NA62_9BACL</name>
<dbReference type="EMBL" id="FOOK01000012">
    <property type="protein sequence ID" value="SFG00642.1"/>
    <property type="molecule type" value="Genomic_DNA"/>
</dbReference>
<keyword evidence="3" id="KW-1185">Reference proteome</keyword>